<proteinExistence type="predicted"/>
<protein>
    <recommendedName>
        <fullName evidence="1">RNase III domain-containing protein</fullName>
    </recommendedName>
</protein>
<organism evidence="2 3">
    <name type="scientific">Extremus antarcticus</name>
    <dbReference type="NCBI Taxonomy" id="702011"/>
    <lineage>
        <taxon>Eukaryota</taxon>
        <taxon>Fungi</taxon>
        <taxon>Dikarya</taxon>
        <taxon>Ascomycota</taxon>
        <taxon>Pezizomycotina</taxon>
        <taxon>Dothideomycetes</taxon>
        <taxon>Dothideomycetidae</taxon>
        <taxon>Mycosphaerellales</taxon>
        <taxon>Extremaceae</taxon>
        <taxon>Extremus</taxon>
    </lineage>
</organism>
<comment type="caution">
    <text evidence="2">The sequence shown here is derived from an EMBL/GenBank/DDBJ whole genome shotgun (WGS) entry which is preliminary data.</text>
</comment>
<keyword evidence="3" id="KW-1185">Reference proteome</keyword>
<gene>
    <name evidence="2" type="ORF">LTR09_006234</name>
</gene>
<dbReference type="EMBL" id="JAWDJX010000019">
    <property type="protein sequence ID" value="KAK3052751.1"/>
    <property type="molecule type" value="Genomic_DNA"/>
</dbReference>
<name>A0AAJ0GBY1_9PEZI</name>
<evidence type="ECO:0000259" key="1">
    <source>
        <dbReference type="PROSITE" id="PS50142"/>
    </source>
</evidence>
<evidence type="ECO:0000313" key="3">
    <source>
        <dbReference type="Proteomes" id="UP001271007"/>
    </source>
</evidence>
<dbReference type="GO" id="GO:0004525">
    <property type="term" value="F:ribonuclease III activity"/>
    <property type="evidence" value="ECO:0007669"/>
    <property type="project" value="InterPro"/>
</dbReference>
<feature type="domain" description="RNase III" evidence="1">
    <location>
        <begin position="85"/>
        <end position="141"/>
    </location>
</feature>
<dbReference type="Proteomes" id="UP001271007">
    <property type="component" value="Unassembled WGS sequence"/>
</dbReference>
<dbReference type="AlphaFoldDB" id="A0AAJ0GBY1"/>
<dbReference type="InterPro" id="IPR036389">
    <property type="entry name" value="RNase_III_sf"/>
</dbReference>
<dbReference type="InterPro" id="IPR000999">
    <property type="entry name" value="RNase_III_dom"/>
</dbReference>
<sequence>MGCSPEFEKTRREVQTLIGYTFNEPLWLQEGLYAGGPTTIEDPQCEQNSRMLMEANKTLAQLGDAMFKGLLNTRCHSAGLKKALISAELQRVATNKTLDQIGRKHGLEKHIKVQHGCPGVSKDLMATAVQAILGAVWVDSNENLKELERVARKLELLPNRRDSKCPESMGQY</sequence>
<accession>A0AAJ0GBY1</accession>
<dbReference type="PROSITE" id="PS50142">
    <property type="entry name" value="RNASE_3_2"/>
    <property type="match status" value="1"/>
</dbReference>
<dbReference type="SUPFAM" id="SSF69065">
    <property type="entry name" value="RNase III domain-like"/>
    <property type="match status" value="1"/>
</dbReference>
<evidence type="ECO:0000313" key="2">
    <source>
        <dbReference type="EMBL" id="KAK3052751.1"/>
    </source>
</evidence>
<dbReference type="Gene3D" id="1.10.1520.10">
    <property type="entry name" value="Ribonuclease III domain"/>
    <property type="match status" value="1"/>
</dbReference>
<dbReference type="GO" id="GO:0006396">
    <property type="term" value="P:RNA processing"/>
    <property type="evidence" value="ECO:0007669"/>
    <property type="project" value="InterPro"/>
</dbReference>
<reference evidence="2" key="1">
    <citation type="submission" date="2023-04" db="EMBL/GenBank/DDBJ databases">
        <title>Black Yeasts Isolated from many extreme environments.</title>
        <authorList>
            <person name="Coleine C."/>
            <person name="Stajich J.E."/>
            <person name="Selbmann L."/>
        </authorList>
    </citation>
    <scope>NUCLEOTIDE SEQUENCE</scope>
    <source>
        <strain evidence="2">CCFEE 5312</strain>
    </source>
</reference>